<gene>
    <name evidence="9" type="ORF">WJX81_003798</name>
</gene>
<dbReference type="EMBL" id="JALJOU010000027">
    <property type="protein sequence ID" value="KAK9835983.1"/>
    <property type="molecule type" value="Genomic_DNA"/>
</dbReference>
<dbReference type="PANTHER" id="PTHR23130">
    <property type="entry name" value="CYTOCHROME B561 AND DOMON DOMAIN-CONTAINING PROTEIN"/>
    <property type="match status" value="1"/>
</dbReference>
<feature type="transmembrane region" description="Helical" evidence="7">
    <location>
        <begin position="68"/>
        <end position="85"/>
    </location>
</feature>
<evidence type="ECO:0000256" key="1">
    <source>
        <dbReference type="ARBA" id="ARBA00004370"/>
    </source>
</evidence>
<dbReference type="Proteomes" id="UP001445335">
    <property type="component" value="Unassembled WGS sequence"/>
</dbReference>
<protein>
    <recommendedName>
        <fullName evidence="8">Cytochrome b561 domain-containing protein</fullName>
    </recommendedName>
</protein>
<keyword evidence="5 7" id="KW-1133">Transmembrane helix</keyword>
<dbReference type="PANTHER" id="PTHR23130:SF171">
    <property type="entry name" value="OS01G0895300 PROTEIN"/>
    <property type="match status" value="1"/>
</dbReference>
<evidence type="ECO:0000256" key="6">
    <source>
        <dbReference type="ARBA" id="ARBA00023136"/>
    </source>
</evidence>
<keyword evidence="2" id="KW-0813">Transport</keyword>
<evidence type="ECO:0000313" key="10">
    <source>
        <dbReference type="Proteomes" id="UP001445335"/>
    </source>
</evidence>
<keyword evidence="10" id="KW-1185">Reference proteome</keyword>
<evidence type="ECO:0000256" key="3">
    <source>
        <dbReference type="ARBA" id="ARBA00022692"/>
    </source>
</evidence>
<feature type="transmembrane region" description="Helical" evidence="7">
    <location>
        <begin position="106"/>
        <end position="128"/>
    </location>
</feature>
<dbReference type="Gene3D" id="1.20.120.1770">
    <property type="match status" value="1"/>
</dbReference>
<evidence type="ECO:0000256" key="2">
    <source>
        <dbReference type="ARBA" id="ARBA00022448"/>
    </source>
</evidence>
<dbReference type="InterPro" id="IPR006593">
    <property type="entry name" value="Cyt_b561/ferric_Rdtase_TM"/>
</dbReference>
<feature type="transmembrane region" description="Helical" evidence="7">
    <location>
        <begin position="203"/>
        <end position="223"/>
    </location>
</feature>
<keyword evidence="3 7" id="KW-0812">Transmembrane</keyword>
<feature type="domain" description="Cytochrome b561" evidence="8">
    <location>
        <begin position="21"/>
        <end position="226"/>
    </location>
</feature>
<reference evidence="9 10" key="1">
    <citation type="journal article" date="2024" name="Nat. Commun.">
        <title>Phylogenomics reveals the evolutionary origins of lichenization in chlorophyte algae.</title>
        <authorList>
            <person name="Puginier C."/>
            <person name="Libourel C."/>
            <person name="Otte J."/>
            <person name="Skaloud P."/>
            <person name="Haon M."/>
            <person name="Grisel S."/>
            <person name="Petersen M."/>
            <person name="Berrin J.G."/>
            <person name="Delaux P.M."/>
            <person name="Dal Grande F."/>
            <person name="Keller J."/>
        </authorList>
    </citation>
    <scope>NUCLEOTIDE SEQUENCE [LARGE SCALE GENOMIC DNA]</scope>
    <source>
        <strain evidence="9 10">SAG 245.80</strain>
    </source>
</reference>
<dbReference type="PROSITE" id="PS50939">
    <property type="entry name" value="CYTOCHROME_B561"/>
    <property type="match status" value="1"/>
</dbReference>
<dbReference type="SMART" id="SM00665">
    <property type="entry name" value="B561"/>
    <property type="match status" value="1"/>
</dbReference>
<keyword evidence="6 7" id="KW-0472">Membrane</keyword>
<keyword evidence="4" id="KW-0249">Electron transport</keyword>
<evidence type="ECO:0000256" key="4">
    <source>
        <dbReference type="ARBA" id="ARBA00022982"/>
    </source>
</evidence>
<evidence type="ECO:0000256" key="7">
    <source>
        <dbReference type="SAM" id="Phobius"/>
    </source>
</evidence>
<feature type="transmembrane region" description="Helical" evidence="7">
    <location>
        <begin position="134"/>
        <end position="157"/>
    </location>
</feature>
<sequence length="299" mass="32611">MSQLNSFLEQPPFDTTQKIQILVQYQHTAASFHAPQVTQDELTHNVLCKDWTRDRGCDILGPGSDGQMMIVAFVGLVPFALFTAYTRKGLSATSRWWFQVHRAVNAAAWLLQLAAVAIKCVGMSMASVKQERPVLVHVCVGISLQIVIGVQVLIALLLRPSHDSGMRQSWNATHRWLGWLVALVALAQLAGGMLLAHRPVRDYWAVFGVLVFWYLAFLALDLWRASQLPLPGHAHMPGKAGRGGNGDIQLLGQRQELAQAAGDVPNVAGFQDAPEGAGFVAAAMGGGRRASRETRFAEV</sequence>
<feature type="transmembrane region" description="Helical" evidence="7">
    <location>
        <begin position="177"/>
        <end position="197"/>
    </location>
</feature>
<name>A0AAW1RQQ5_9CHLO</name>
<accession>A0AAW1RQQ5</accession>
<evidence type="ECO:0000313" key="9">
    <source>
        <dbReference type="EMBL" id="KAK9835983.1"/>
    </source>
</evidence>
<comment type="subcellular location">
    <subcellularLocation>
        <location evidence="1">Membrane</location>
    </subcellularLocation>
</comment>
<dbReference type="CDD" id="cd08760">
    <property type="entry name" value="Cyt_b561_FRRS1_like"/>
    <property type="match status" value="1"/>
</dbReference>
<organism evidence="9 10">
    <name type="scientific">Elliptochloris bilobata</name>
    <dbReference type="NCBI Taxonomy" id="381761"/>
    <lineage>
        <taxon>Eukaryota</taxon>
        <taxon>Viridiplantae</taxon>
        <taxon>Chlorophyta</taxon>
        <taxon>core chlorophytes</taxon>
        <taxon>Trebouxiophyceae</taxon>
        <taxon>Trebouxiophyceae incertae sedis</taxon>
        <taxon>Elliptochloris clade</taxon>
        <taxon>Elliptochloris</taxon>
    </lineage>
</organism>
<evidence type="ECO:0000259" key="8">
    <source>
        <dbReference type="PROSITE" id="PS50939"/>
    </source>
</evidence>
<comment type="caution">
    <text evidence="9">The sequence shown here is derived from an EMBL/GenBank/DDBJ whole genome shotgun (WGS) entry which is preliminary data.</text>
</comment>
<dbReference type="AlphaFoldDB" id="A0AAW1RQQ5"/>
<dbReference type="GO" id="GO:0016020">
    <property type="term" value="C:membrane"/>
    <property type="evidence" value="ECO:0007669"/>
    <property type="project" value="UniProtKB-SubCell"/>
</dbReference>
<proteinExistence type="predicted"/>
<evidence type="ECO:0000256" key="5">
    <source>
        <dbReference type="ARBA" id="ARBA00022989"/>
    </source>
</evidence>